<evidence type="ECO:0000259" key="4">
    <source>
        <dbReference type="Pfam" id="PF09990"/>
    </source>
</evidence>
<feature type="transmembrane region" description="Helical" evidence="2">
    <location>
        <begin position="186"/>
        <end position="211"/>
    </location>
</feature>
<keyword evidence="6" id="KW-1185">Reference proteome</keyword>
<feature type="domain" description="DUF2231" evidence="4">
    <location>
        <begin position="87"/>
        <end position="211"/>
    </location>
</feature>
<dbReference type="Pfam" id="PF09990">
    <property type="entry name" value="DUF2231"/>
    <property type="match status" value="1"/>
</dbReference>
<feature type="signal peptide" evidence="3">
    <location>
        <begin position="1"/>
        <end position="27"/>
    </location>
</feature>
<keyword evidence="3" id="KW-0732">Signal</keyword>
<feature type="transmembrane region" description="Helical" evidence="2">
    <location>
        <begin position="91"/>
        <end position="110"/>
    </location>
</feature>
<dbReference type="EMBL" id="CP000747">
    <property type="protein sequence ID" value="ACG77879.1"/>
    <property type="molecule type" value="Genomic_DNA"/>
</dbReference>
<gene>
    <name evidence="5" type="ordered locus">PHZ_c1466</name>
</gene>
<feature type="transmembrane region" description="Helical" evidence="2">
    <location>
        <begin position="154"/>
        <end position="174"/>
    </location>
</feature>
<dbReference type="Proteomes" id="UP000001868">
    <property type="component" value="Chromosome"/>
</dbReference>
<dbReference type="RefSeq" id="WP_012522023.1">
    <property type="nucleotide sequence ID" value="NC_011144.1"/>
</dbReference>
<evidence type="ECO:0000256" key="1">
    <source>
        <dbReference type="SAM" id="MobiDB-lite"/>
    </source>
</evidence>
<organism evidence="5 6">
    <name type="scientific">Phenylobacterium zucineum (strain HLK1)</name>
    <dbReference type="NCBI Taxonomy" id="450851"/>
    <lineage>
        <taxon>Bacteria</taxon>
        <taxon>Pseudomonadati</taxon>
        <taxon>Pseudomonadota</taxon>
        <taxon>Alphaproteobacteria</taxon>
        <taxon>Caulobacterales</taxon>
        <taxon>Caulobacteraceae</taxon>
        <taxon>Phenylobacterium</taxon>
    </lineage>
</organism>
<evidence type="ECO:0000313" key="5">
    <source>
        <dbReference type="EMBL" id="ACG77879.1"/>
    </source>
</evidence>
<proteinExistence type="predicted"/>
<keyword evidence="2" id="KW-1133">Transmembrane helix</keyword>
<dbReference type="eggNOG" id="COG4244">
    <property type="taxonomic scope" value="Bacteria"/>
</dbReference>
<accession>B4R9W5</accession>
<sequence>MTTRSSLRALGAGLLGAALIWAAPSGAHEGHAPKPGPSPAAAAVGPHGGMEMATPEGQMSADGRRAAADAAPKTFGGRLVNWLGRWHPSVVHFPIALFIVVAVIEARALLLRRERVEEATRLMVALGALSALAATVLGWMAMGWTYGRYDRLHTAHQTLGTSIALLALGVWWAHERWLGARQRGAGVVYAVLLAATIAAIGINGFIGGALVRGLDHLNF</sequence>
<protein>
    <recommendedName>
        <fullName evidence="4">DUF2231 domain-containing protein</fullName>
    </recommendedName>
</protein>
<feature type="transmembrane region" description="Helical" evidence="2">
    <location>
        <begin position="122"/>
        <end position="142"/>
    </location>
</feature>
<keyword evidence="2" id="KW-0812">Transmembrane</keyword>
<evidence type="ECO:0000313" key="6">
    <source>
        <dbReference type="Proteomes" id="UP000001868"/>
    </source>
</evidence>
<dbReference type="KEGG" id="pzu:PHZ_c1466"/>
<feature type="chain" id="PRO_5002822387" description="DUF2231 domain-containing protein" evidence="3">
    <location>
        <begin position="28"/>
        <end position="219"/>
    </location>
</feature>
<feature type="region of interest" description="Disordered" evidence="1">
    <location>
        <begin position="27"/>
        <end position="50"/>
    </location>
</feature>
<evidence type="ECO:0000256" key="3">
    <source>
        <dbReference type="SAM" id="SignalP"/>
    </source>
</evidence>
<reference evidence="5 6" key="1">
    <citation type="journal article" date="2008" name="BMC Genomics">
        <title>Complete genome of Phenylobacterium zucineum - a novel facultative intracellular bacterium isolated from human erythroleukemia cell line K562.</title>
        <authorList>
            <person name="Luo Y."/>
            <person name="Xu X."/>
            <person name="Ding Z."/>
            <person name="Liu Z."/>
            <person name="Zhang B."/>
            <person name="Yan Z."/>
            <person name="Sun J."/>
            <person name="Hu S."/>
            <person name="Hu X."/>
        </authorList>
    </citation>
    <scope>NUCLEOTIDE SEQUENCE [LARGE SCALE GENOMIC DNA]</scope>
    <source>
        <strain evidence="5 6">HLK1</strain>
    </source>
</reference>
<dbReference type="InterPro" id="IPR019251">
    <property type="entry name" value="DUF2231_TM"/>
</dbReference>
<dbReference type="AlphaFoldDB" id="B4R9W5"/>
<keyword evidence="2" id="KW-0472">Membrane</keyword>
<evidence type="ECO:0000256" key="2">
    <source>
        <dbReference type="SAM" id="Phobius"/>
    </source>
</evidence>
<dbReference type="HOGENOM" id="CLU_107155_5_0_5"/>
<dbReference type="STRING" id="450851.PHZ_c1466"/>
<name>B4R9W5_PHEZH</name>